<dbReference type="PANTHER" id="PTHR47756">
    <property type="entry name" value="BLL6612 PROTEIN-RELATED"/>
    <property type="match status" value="1"/>
</dbReference>
<protein>
    <submittedName>
        <fullName evidence="8">RNA polymerase subunit sigma-24</fullName>
    </submittedName>
</protein>
<evidence type="ECO:0000256" key="2">
    <source>
        <dbReference type="ARBA" id="ARBA00023015"/>
    </source>
</evidence>
<reference evidence="8 9" key="1">
    <citation type="submission" date="2019-08" db="EMBL/GenBank/DDBJ databases">
        <title>Actinomadura sp. nov. CYP1-5 isolated from mountain soil.</title>
        <authorList>
            <person name="Songsumanus A."/>
            <person name="Kuncharoen N."/>
            <person name="Kudo T."/>
            <person name="Yuki M."/>
            <person name="Igarashi Y."/>
            <person name="Tanasupawat S."/>
        </authorList>
    </citation>
    <scope>NUCLEOTIDE SEQUENCE [LARGE SCALE GENOMIC DNA]</scope>
    <source>
        <strain evidence="8 9">JCM 14158</strain>
    </source>
</reference>
<dbReference type="RefSeq" id="WP_067899386.1">
    <property type="nucleotide sequence ID" value="NZ_VSFG01000005.1"/>
</dbReference>
<dbReference type="InterPro" id="IPR013325">
    <property type="entry name" value="RNA_pol_sigma_r2"/>
</dbReference>
<keyword evidence="9" id="KW-1185">Reference proteome</keyword>
<name>A0A5D0NI41_9ACTN</name>
<dbReference type="Pfam" id="PF04542">
    <property type="entry name" value="Sigma70_r2"/>
    <property type="match status" value="1"/>
</dbReference>
<evidence type="ECO:0000256" key="3">
    <source>
        <dbReference type="ARBA" id="ARBA00023082"/>
    </source>
</evidence>
<evidence type="ECO:0000256" key="4">
    <source>
        <dbReference type="ARBA" id="ARBA00023163"/>
    </source>
</evidence>
<keyword evidence="4" id="KW-0804">Transcription</keyword>
<dbReference type="STRING" id="1220554.GCA_001552135_06172"/>
<dbReference type="Proteomes" id="UP000323380">
    <property type="component" value="Unassembled WGS sequence"/>
</dbReference>
<dbReference type="InterPro" id="IPR013324">
    <property type="entry name" value="RNA_pol_sigma_r3/r4-like"/>
</dbReference>
<dbReference type="AlphaFoldDB" id="A0A5D0NI41"/>
<dbReference type="Pfam" id="PF08281">
    <property type="entry name" value="Sigma70_r4_2"/>
    <property type="match status" value="1"/>
</dbReference>
<keyword evidence="2" id="KW-0805">Transcription regulation</keyword>
<dbReference type="SUPFAM" id="SSF88659">
    <property type="entry name" value="Sigma3 and sigma4 domains of RNA polymerase sigma factors"/>
    <property type="match status" value="1"/>
</dbReference>
<organism evidence="8 9">
    <name type="scientific">Actinomadura chibensis</name>
    <dbReference type="NCBI Taxonomy" id="392828"/>
    <lineage>
        <taxon>Bacteria</taxon>
        <taxon>Bacillati</taxon>
        <taxon>Actinomycetota</taxon>
        <taxon>Actinomycetes</taxon>
        <taxon>Streptosporangiales</taxon>
        <taxon>Thermomonosporaceae</taxon>
        <taxon>Actinomadura</taxon>
    </lineage>
</organism>
<evidence type="ECO:0000259" key="7">
    <source>
        <dbReference type="Pfam" id="PF20239"/>
    </source>
</evidence>
<evidence type="ECO:0000313" key="9">
    <source>
        <dbReference type="Proteomes" id="UP000323380"/>
    </source>
</evidence>
<comment type="similarity">
    <text evidence="1">Belongs to the sigma-70 factor family. ECF subfamily.</text>
</comment>
<dbReference type="EMBL" id="VSFG01000005">
    <property type="protein sequence ID" value="TYB44042.1"/>
    <property type="molecule type" value="Genomic_DNA"/>
</dbReference>
<dbReference type="GO" id="GO:0016987">
    <property type="term" value="F:sigma factor activity"/>
    <property type="evidence" value="ECO:0007669"/>
    <property type="project" value="UniProtKB-KW"/>
</dbReference>
<gene>
    <name evidence="8" type="ORF">FXF69_24080</name>
</gene>
<dbReference type="Gene3D" id="1.10.10.10">
    <property type="entry name" value="Winged helix-like DNA-binding domain superfamily/Winged helix DNA-binding domain"/>
    <property type="match status" value="1"/>
</dbReference>
<accession>A0A5D0NI41</accession>
<dbReference type="SUPFAM" id="SSF88946">
    <property type="entry name" value="Sigma2 domain of RNA polymerase sigma factors"/>
    <property type="match status" value="1"/>
</dbReference>
<dbReference type="InterPro" id="IPR036388">
    <property type="entry name" value="WH-like_DNA-bd_sf"/>
</dbReference>
<dbReference type="InterPro" id="IPR007627">
    <property type="entry name" value="RNA_pol_sigma70_r2"/>
</dbReference>
<dbReference type="GO" id="GO:0006352">
    <property type="term" value="P:DNA-templated transcription initiation"/>
    <property type="evidence" value="ECO:0007669"/>
    <property type="project" value="InterPro"/>
</dbReference>
<feature type="domain" description="RNA polymerase sigma factor 70 region 4 type 2" evidence="6">
    <location>
        <begin position="98"/>
        <end position="148"/>
    </location>
</feature>
<evidence type="ECO:0000313" key="8">
    <source>
        <dbReference type="EMBL" id="TYB44042.1"/>
    </source>
</evidence>
<dbReference type="InterPro" id="IPR013249">
    <property type="entry name" value="RNA_pol_sigma70_r4_t2"/>
</dbReference>
<dbReference type="PANTHER" id="PTHR47756:SF2">
    <property type="entry name" value="BLL6612 PROTEIN"/>
    <property type="match status" value="1"/>
</dbReference>
<feature type="domain" description="DUF6596" evidence="7">
    <location>
        <begin position="161"/>
        <end position="251"/>
    </location>
</feature>
<dbReference type="Pfam" id="PF20239">
    <property type="entry name" value="DUF6596"/>
    <property type="match status" value="1"/>
</dbReference>
<evidence type="ECO:0000259" key="6">
    <source>
        <dbReference type="Pfam" id="PF08281"/>
    </source>
</evidence>
<proteinExistence type="inferred from homology"/>
<sequence>MDEARLRALTPTVIGVLGRRGADFAAAEDAVQEALVEAVRVWPDDPPHDPQGWLITVAWRKFLDAARADAARRRREERADAEPPPGPSDAVDDTLQLYFLCAHPSLTPSSAVALTLRAVGGLTTRQIAQAYLVPEATMAQRISRAKRSISGVRLNRPGDIATVLRVLYLIFNEGYSGDVDLAAEAIRLTRQLAARIDHEEVAGLLALMLLHHARRPARTGPDGRLVPLAEQDRGRWDTRMIAEGVGILQAALARDRLGEFQAQAAVAALHADARTAEETDWVQIVEWYDELLRLTDNPVARLNRAVAVGEADGPRAGLAALAELDPALPRYTAAAAYLHERDGDRATAARLYAEAARAAPNVPERDHLTRQAARLNAVPHA</sequence>
<feature type="domain" description="RNA polymerase sigma-70 region 2" evidence="5">
    <location>
        <begin position="8"/>
        <end position="69"/>
    </location>
</feature>
<keyword evidence="3" id="KW-0731">Sigma factor</keyword>
<evidence type="ECO:0000256" key="1">
    <source>
        <dbReference type="ARBA" id="ARBA00010641"/>
    </source>
</evidence>
<comment type="caution">
    <text evidence="8">The sequence shown here is derived from an EMBL/GenBank/DDBJ whole genome shotgun (WGS) entry which is preliminary data.</text>
</comment>
<dbReference type="Gene3D" id="1.10.1740.10">
    <property type="match status" value="1"/>
</dbReference>
<evidence type="ECO:0000259" key="5">
    <source>
        <dbReference type="Pfam" id="PF04542"/>
    </source>
</evidence>
<dbReference type="GO" id="GO:0003677">
    <property type="term" value="F:DNA binding"/>
    <property type="evidence" value="ECO:0007669"/>
    <property type="project" value="InterPro"/>
</dbReference>
<dbReference type="InterPro" id="IPR046531">
    <property type="entry name" value="DUF6596"/>
</dbReference>